<evidence type="ECO:0000313" key="1">
    <source>
        <dbReference type="Proteomes" id="UP001515500"/>
    </source>
</evidence>
<sequence length="136" mass="15361">MFDEVYYSMSILQLDEFVAESITPITKIDVVNLKAAYEMLPDAIGQTRLNASIGDEFASHILSRAAETLDALSNIQEIIRDVPITNTAHDEAEHGYVVIAATAKALMDRFSQFDLLLESYRICVVMDQRKVVYWNI</sequence>
<dbReference type="GeneID" id="120253342"/>
<accession>A0AB40AS34</accession>
<proteinExistence type="predicted"/>
<reference evidence="2" key="1">
    <citation type="submission" date="2025-08" db="UniProtKB">
        <authorList>
            <consortium name="RefSeq"/>
        </authorList>
    </citation>
    <scope>IDENTIFICATION</scope>
</reference>
<name>A0AB40AS34_DIOCR</name>
<evidence type="ECO:0000313" key="2">
    <source>
        <dbReference type="RefSeq" id="XP_039117609.1"/>
    </source>
</evidence>
<dbReference type="RefSeq" id="XP_039117609.1">
    <property type="nucleotide sequence ID" value="XM_039261675.1"/>
</dbReference>
<protein>
    <submittedName>
        <fullName evidence="2">Uncharacterized protein LOC120253342 isoform X1</fullName>
    </submittedName>
</protein>
<organism evidence="1 2">
    <name type="scientific">Dioscorea cayennensis subsp. rotundata</name>
    <name type="common">White Guinea yam</name>
    <name type="synonym">Dioscorea rotundata</name>
    <dbReference type="NCBI Taxonomy" id="55577"/>
    <lineage>
        <taxon>Eukaryota</taxon>
        <taxon>Viridiplantae</taxon>
        <taxon>Streptophyta</taxon>
        <taxon>Embryophyta</taxon>
        <taxon>Tracheophyta</taxon>
        <taxon>Spermatophyta</taxon>
        <taxon>Magnoliopsida</taxon>
        <taxon>Liliopsida</taxon>
        <taxon>Dioscoreales</taxon>
        <taxon>Dioscoreaceae</taxon>
        <taxon>Dioscorea</taxon>
    </lineage>
</organism>
<gene>
    <name evidence="2" type="primary">LOC120253342</name>
</gene>
<dbReference type="AlphaFoldDB" id="A0AB40AS34"/>
<dbReference type="Proteomes" id="UP001515500">
    <property type="component" value="Unplaced"/>
</dbReference>
<keyword evidence="1" id="KW-1185">Reference proteome</keyword>